<keyword evidence="2" id="KW-1185">Reference proteome</keyword>
<dbReference type="EMBL" id="JARJFB010000141">
    <property type="protein sequence ID" value="MEA0971453.1"/>
    <property type="molecule type" value="Genomic_DNA"/>
</dbReference>
<evidence type="ECO:0000313" key="1">
    <source>
        <dbReference type="EMBL" id="MEA0971453.1"/>
    </source>
</evidence>
<dbReference type="Proteomes" id="UP001291687">
    <property type="component" value="Unassembled WGS sequence"/>
</dbReference>
<dbReference type="RefSeq" id="WP_322777357.1">
    <property type="nucleotide sequence ID" value="NZ_JARJFB010000141.1"/>
</dbReference>
<name>A0ABU5NE78_9RICK</name>
<gene>
    <name evidence="1" type="ORF">Megvenef_01432</name>
</gene>
<comment type="caution">
    <text evidence="1">The sequence shown here is derived from an EMBL/GenBank/DDBJ whole genome shotgun (WGS) entry which is preliminary data.</text>
</comment>
<evidence type="ECO:0000313" key="2">
    <source>
        <dbReference type="Proteomes" id="UP001291687"/>
    </source>
</evidence>
<sequence length="73" mass="8471">MKDILSPLRLDNDPTIKEKIDKIVHWSVMYYDLFNTTEPTDFLNIILSPSMTSELVPWHSVELMIAADSVIYD</sequence>
<protein>
    <submittedName>
        <fullName evidence="1">Uncharacterized protein</fullName>
    </submittedName>
</protein>
<proteinExistence type="predicted"/>
<reference evidence="1 2" key="1">
    <citation type="submission" date="2023-03" db="EMBL/GenBank/DDBJ databases">
        <title>Host association and intracellularity evolved multiple times independently in the Rickettsiales.</title>
        <authorList>
            <person name="Castelli M."/>
            <person name="Nardi T."/>
            <person name="Gammuto L."/>
            <person name="Bellinzona G."/>
            <person name="Sabaneyeva E."/>
            <person name="Potekhin A."/>
            <person name="Serra V."/>
            <person name="Petroni G."/>
            <person name="Sassera D."/>
        </authorList>
    </citation>
    <scope>NUCLEOTIDE SEQUENCE [LARGE SCALE GENOMIC DNA]</scope>
    <source>
        <strain evidence="1 2">Sr 2-6</strain>
    </source>
</reference>
<organism evidence="1 2">
    <name type="scientific">Candidatus Megaera venefica</name>
    <dbReference type="NCBI Taxonomy" id="2055910"/>
    <lineage>
        <taxon>Bacteria</taxon>
        <taxon>Pseudomonadati</taxon>
        <taxon>Pseudomonadota</taxon>
        <taxon>Alphaproteobacteria</taxon>
        <taxon>Rickettsiales</taxon>
        <taxon>Rickettsiaceae</taxon>
        <taxon>Candidatus Megaera</taxon>
    </lineage>
</organism>
<accession>A0ABU5NE78</accession>